<reference evidence="2" key="1">
    <citation type="submission" date="2022-08" db="EMBL/GenBank/DDBJ databases">
        <title>Alicyclobacillus fastidiosus DSM 17978, complete genome.</title>
        <authorList>
            <person name="Wang Q."/>
            <person name="Cai R."/>
            <person name="Wang Z."/>
        </authorList>
    </citation>
    <scope>NUCLEOTIDE SEQUENCE</scope>
    <source>
        <strain evidence="2">DSM 17978</strain>
    </source>
</reference>
<sequence>MLPPNINSANNAWHLNSKVAASQQNNVTPSTTTGSQSLDQLREQIKNGSYTVDFGKLATSILNRGELNR</sequence>
<evidence type="ECO:0000259" key="1">
    <source>
        <dbReference type="Pfam" id="PF04316"/>
    </source>
</evidence>
<keyword evidence="2" id="KW-0969">Cilium</keyword>
<dbReference type="Proteomes" id="UP001164761">
    <property type="component" value="Chromosome"/>
</dbReference>
<gene>
    <name evidence="2" type="ORF">NZD89_04150</name>
</gene>
<keyword evidence="2" id="KW-0966">Cell projection</keyword>
<keyword evidence="3" id="KW-1185">Reference proteome</keyword>
<dbReference type="InterPro" id="IPR035890">
    <property type="entry name" value="Anti-sigma-28_factor_FlgM_sf"/>
</dbReference>
<dbReference type="SUPFAM" id="SSF101498">
    <property type="entry name" value="Anti-sigma factor FlgM"/>
    <property type="match status" value="1"/>
</dbReference>
<proteinExistence type="predicted"/>
<accession>A0ABY6ZIB1</accession>
<organism evidence="2 3">
    <name type="scientific">Alicyclobacillus fastidiosus</name>
    <dbReference type="NCBI Taxonomy" id="392011"/>
    <lineage>
        <taxon>Bacteria</taxon>
        <taxon>Bacillati</taxon>
        <taxon>Bacillota</taxon>
        <taxon>Bacilli</taxon>
        <taxon>Bacillales</taxon>
        <taxon>Alicyclobacillaceae</taxon>
        <taxon>Alicyclobacillus</taxon>
    </lineage>
</organism>
<feature type="domain" description="Anti-sigma-28 factor FlgM C-terminal" evidence="1">
    <location>
        <begin position="36"/>
        <end position="63"/>
    </location>
</feature>
<protein>
    <submittedName>
        <fullName evidence="2">Flagellar biosynthesis anti-sigma factor FlgM</fullName>
    </submittedName>
</protein>
<dbReference type="InterPro" id="IPR031316">
    <property type="entry name" value="FlgM_C"/>
</dbReference>
<name>A0ABY6ZIB1_9BACL</name>
<evidence type="ECO:0000313" key="3">
    <source>
        <dbReference type="Proteomes" id="UP001164761"/>
    </source>
</evidence>
<evidence type="ECO:0000313" key="2">
    <source>
        <dbReference type="EMBL" id="WAH42643.1"/>
    </source>
</evidence>
<dbReference type="RefSeq" id="WP_268006515.1">
    <property type="nucleotide sequence ID" value="NZ_BSUT01000001.1"/>
</dbReference>
<dbReference type="Pfam" id="PF04316">
    <property type="entry name" value="FlgM"/>
    <property type="match status" value="1"/>
</dbReference>
<dbReference type="EMBL" id="CP104067">
    <property type="protein sequence ID" value="WAH42643.1"/>
    <property type="molecule type" value="Genomic_DNA"/>
</dbReference>
<keyword evidence="2" id="KW-0282">Flagellum</keyword>